<gene>
    <name evidence="1" type="ORF">ARMSODRAFT_448719</name>
</gene>
<name>A0A2H3BD36_9AGAR</name>
<organism evidence="1 2">
    <name type="scientific">Armillaria solidipes</name>
    <dbReference type="NCBI Taxonomy" id="1076256"/>
    <lineage>
        <taxon>Eukaryota</taxon>
        <taxon>Fungi</taxon>
        <taxon>Dikarya</taxon>
        <taxon>Basidiomycota</taxon>
        <taxon>Agaricomycotina</taxon>
        <taxon>Agaricomycetes</taxon>
        <taxon>Agaricomycetidae</taxon>
        <taxon>Agaricales</taxon>
        <taxon>Marasmiineae</taxon>
        <taxon>Physalacriaceae</taxon>
        <taxon>Armillaria</taxon>
    </lineage>
</organism>
<sequence>MYPILRHDVQRDKYSGTCWMNSLLGSDWDSLYRIFRWPRYRYHYPPHWTFTRIYSADIGGLPG</sequence>
<accession>A0A2H3BD36</accession>
<keyword evidence="2" id="KW-1185">Reference proteome</keyword>
<dbReference type="Proteomes" id="UP000218334">
    <property type="component" value="Unassembled WGS sequence"/>
</dbReference>
<dbReference type="AlphaFoldDB" id="A0A2H3BD36"/>
<evidence type="ECO:0000313" key="2">
    <source>
        <dbReference type="Proteomes" id="UP000218334"/>
    </source>
</evidence>
<protein>
    <submittedName>
        <fullName evidence="1">Uncharacterized protein</fullName>
    </submittedName>
</protein>
<proteinExistence type="predicted"/>
<evidence type="ECO:0000313" key="1">
    <source>
        <dbReference type="EMBL" id="PBK64952.1"/>
    </source>
</evidence>
<dbReference type="EMBL" id="KZ293448">
    <property type="protein sequence ID" value="PBK64952.1"/>
    <property type="molecule type" value="Genomic_DNA"/>
</dbReference>
<reference evidence="2" key="1">
    <citation type="journal article" date="2017" name="Nat. Ecol. Evol.">
        <title>Genome expansion and lineage-specific genetic innovations in the forest pathogenic fungi Armillaria.</title>
        <authorList>
            <person name="Sipos G."/>
            <person name="Prasanna A.N."/>
            <person name="Walter M.C."/>
            <person name="O'Connor E."/>
            <person name="Balint B."/>
            <person name="Krizsan K."/>
            <person name="Kiss B."/>
            <person name="Hess J."/>
            <person name="Varga T."/>
            <person name="Slot J."/>
            <person name="Riley R."/>
            <person name="Boka B."/>
            <person name="Rigling D."/>
            <person name="Barry K."/>
            <person name="Lee J."/>
            <person name="Mihaltcheva S."/>
            <person name="LaButti K."/>
            <person name="Lipzen A."/>
            <person name="Waldron R."/>
            <person name="Moloney N.M."/>
            <person name="Sperisen C."/>
            <person name="Kredics L."/>
            <person name="Vagvoelgyi C."/>
            <person name="Patrignani A."/>
            <person name="Fitzpatrick D."/>
            <person name="Nagy I."/>
            <person name="Doyle S."/>
            <person name="Anderson J.B."/>
            <person name="Grigoriev I.V."/>
            <person name="Gueldener U."/>
            <person name="Muensterkoetter M."/>
            <person name="Nagy L.G."/>
        </authorList>
    </citation>
    <scope>NUCLEOTIDE SEQUENCE [LARGE SCALE GENOMIC DNA]</scope>
    <source>
        <strain evidence="2">28-4</strain>
    </source>
</reference>